<protein>
    <recommendedName>
        <fullName evidence="3">ESX-1 secretion-associated protein</fullName>
    </recommendedName>
</protein>
<sequence>MTSGFSAETPSIDGSAHLLLEIASLLHAGRLDGDAGTMARAPRSHPEVGRKVDEFARFADDQYQDLVTLLTALSTKLRATGSAYVQVNGTVQADLDRILTDGRYVAPKDR</sequence>
<dbReference type="RefSeq" id="WP_126393077.1">
    <property type="nucleotide sequence ID" value="NZ_CP034539.1"/>
</dbReference>
<reference evidence="1 2" key="1">
    <citation type="journal article" date="2019" name="Int. J. Syst. Evol. Microbiol.">
        <title>Streptomyces cyaneochromogenes sp. nov., a blue pigment-producing actinomycete from manganese-contaminated soil.</title>
        <authorList>
            <person name="Tang X."/>
            <person name="Zhao J."/>
            <person name="Li K."/>
            <person name="Chen Z."/>
            <person name="Sun Y."/>
            <person name="Gao J."/>
        </authorList>
    </citation>
    <scope>NUCLEOTIDE SEQUENCE [LARGE SCALE GENOMIC DNA]</scope>
    <source>
        <strain evidence="1 2">MK-45</strain>
    </source>
</reference>
<gene>
    <name evidence="1" type="ORF">EJ357_20555</name>
</gene>
<proteinExistence type="predicted"/>
<dbReference type="AlphaFoldDB" id="A0A3Q9EU29"/>
<dbReference type="EMBL" id="CP034539">
    <property type="protein sequence ID" value="AZQ35598.1"/>
    <property type="molecule type" value="Genomic_DNA"/>
</dbReference>
<evidence type="ECO:0000313" key="1">
    <source>
        <dbReference type="EMBL" id="AZQ35598.1"/>
    </source>
</evidence>
<dbReference type="Proteomes" id="UP000280298">
    <property type="component" value="Chromosome"/>
</dbReference>
<evidence type="ECO:0008006" key="3">
    <source>
        <dbReference type="Google" id="ProtNLM"/>
    </source>
</evidence>
<keyword evidence="2" id="KW-1185">Reference proteome</keyword>
<organism evidence="1 2">
    <name type="scientific">Streptomyces cyaneochromogenes</name>
    <dbReference type="NCBI Taxonomy" id="2496836"/>
    <lineage>
        <taxon>Bacteria</taxon>
        <taxon>Bacillati</taxon>
        <taxon>Actinomycetota</taxon>
        <taxon>Actinomycetes</taxon>
        <taxon>Kitasatosporales</taxon>
        <taxon>Streptomycetaceae</taxon>
        <taxon>Streptomyces</taxon>
    </lineage>
</organism>
<evidence type="ECO:0000313" key="2">
    <source>
        <dbReference type="Proteomes" id="UP000280298"/>
    </source>
</evidence>
<dbReference type="OrthoDB" id="4326671at2"/>
<accession>A0A3Q9EU29</accession>
<dbReference type="KEGG" id="scya:EJ357_20555"/>
<name>A0A3Q9EU29_9ACTN</name>